<dbReference type="GO" id="GO:0030424">
    <property type="term" value="C:axon"/>
    <property type="evidence" value="ECO:0007669"/>
    <property type="project" value="TreeGrafter"/>
</dbReference>
<dbReference type="OrthoDB" id="567788at2759"/>
<feature type="domain" description="Reticulon" evidence="8">
    <location>
        <begin position="302"/>
        <end position="493"/>
    </location>
</feature>
<gene>
    <name evidence="9" type="ORF">AaeL_AAEL000713</name>
</gene>
<keyword evidence="5 6" id="KW-0472">Membrane</keyword>
<evidence type="ECO:0000256" key="1">
    <source>
        <dbReference type="ARBA" id="ARBA00004477"/>
    </source>
</evidence>
<dbReference type="PANTHER" id="PTHR45799:SF2">
    <property type="entry name" value="RETICULON-LIKE PROTEIN"/>
    <property type="match status" value="1"/>
</dbReference>
<dbReference type="Pfam" id="PF02453">
    <property type="entry name" value="Reticulon"/>
    <property type="match status" value="1"/>
</dbReference>
<evidence type="ECO:0000256" key="5">
    <source>
        <dbReference type="ARBA" id="ARBA00023136"/>
    </source>
</evidence>
<dbReference type="InterPro" id="IPR003388">
    <property type="entry name" value="Reticulon"/>
</dbReference>
<dbReference type="Proteomes" id="UP000682892">
    <property type="component" value="Chromosome 2"/>
</dbReference>
<feature type="compositionally biased region" description="Basic and acidic residues" evidence="7">
    <location>
        <begin position="111"/>
        <end position="125"/>
    </location>
</feature>
<proteinExistence type="predicted"/>
<dbReference type="OMA" id="EREVWHI"/>
<reference evidence="9" key="2">
    <citation type="journal article" date="2007" name="Science">
        <title>Genome sequence of Aedes aegypti, a major arbovirus vector.</title>
        <authorList>
            <person name="Nene V."/>
            <person name="Wortman J.R."/>
            <person name="Lawson D."/>
            <person name="Haas B."/>
            <person name="Kodira C."/>
            <person name="Tu Z.J."/>
            <person name="Loftus B."/>
            <person name="Xi Z."/>
            <person name="Megy K."/>
            <person name="Grabherr M."/>
            <person name="Ren Q."/>
            <person name="Zdobnov E.M."/>
            <person name="Lobo N.F."/>
            <person name="Campbell K.S."/>
            <person name="Brown S.E."/>
            <person name="Bonaldo M.F."/>
            <person name="Zhu J."/>
            <person name="Sinkins S.P."/>
            <person name="Hogenkamp D.G."/>
            <person name="Amedeo P."/>
            <person name="Arensburger P."/>
            <person name="Atkinson P.W."/>
            <person name="Bidwell S."/>
            <person name="Biedler J."/>
            <person name="Birney E."/>
            <person name="Bruggner R.V."/>
            <person name="Costas J."/>
            <person name="Coy M.R."/>
            <person name="Crabtree J."/>
            <person name="Crawford M."/>
            <person name="Debruyn B."/>
            <person name="Decaprio D."/>
            <person name="Eiglmeier K."/>
            <person name="Eisenstadt E."/>
            <person name="El-Dorry H."/>
            <person name="Gelbart W.M."/>
            <person name="Gomes S.L."/>
            <person name="Hammond M."/>
            <person name="Hannick L.I."/>
            <person name="Hogan J.R."/>
            <person name="Holmes M.H."/>
            <person name="Jaffe D."/>
            <person name="Johnston J.S."/>
            <person name="Kennedy R.C."/>
            <person name="Koo H."/>
            <person name="Kravitz S."/>
            <person name="Kriventseva E.V."/>
            <person name="Kulp D."/>
            <person name="Labutti K."/>
            <person name="Lee E."/>
            <person name="Li S."/>
            <person name="Lovin D.D."/>
            <person name="Mao C."/>
            <person name="Mauceli E."/>
            <person name="Menck C.F."/>
            <person name="Miller J.R."/>
            <person name="Montgomery P."/>
            <person name="Mori A."/>
            <person name="Nascimento A.L."/>
            <person name="Naveira H.F."/>
            <person name="Nusbaum C."/>
            <person name="O'leary S."/>
            <person name="Orvis J."/>
            <person name="Pertea M."/>
            <person name="Quesneville H."/>
            <person name="Reidenbach K.R."/>
            <person name="Rogers Y.H."/>
            <person name="Roth C.W."/>
            <person name="Schneider J.R."/>
            <person name="Schatz M."/>
            <person name="Shumway M."/>
            <person name="Stanke M."/>
            <person name="Stinson E.O."/>
            <person name="Tubio J.M."/>
            <person name="Vanzee J.P."/>
            <person name="Verjovski-Almeida S."/>
            <person name="Werner D."/>
            <person name="White O."/>
            <person name="Wyder S."/>
            <person name="Zeng Q."/>
            <person name="Zhao Q."/>
            <person name="Zhao Y."/>
            <person name="Hill C.A."/>
            <person name="Raikhel A.S."/>
            <person name="Soares M.B."/>
            <person name="Knudson D.L."/>
            <person name="Lee N.H."/>
            <person name="Galagan J."/>
            <person name="Salzberg S.L."/>
            <person name="Paulsen I.T."/>
            <person name="Dimopoulos G."/>
            <person name="Collins F.H."/>
            <person name="Birren B."/>
            <person name="Fraser-Liggett C.M."/>
            <person name="Severson D.W."/>
        </authorList>
    </citation>
    <scope>NUCLEOTIDE SEQUENCE [LARGE SCALE GENOMIC DNA]</scope>
    <source>
        <strain evidence="9">Liverpool</strain>
    </source>
</reference>
<comment type="subcellular location">
    <subcellularLocation>
        <location evidence="1 6">Endoplasmic reticulum membrane</location>
        <topology evidence="1 6">Multi-pass membrane protein</topology>
    </subcellularLocation>
</comment>
<feature type="compositionally biased region" description="Basic and acidic residues" evidence="7">
    <location>
        <begin position="19"/>
        <end position="43"/>
    </location>
</feature>
<protein>
    <recommendedName>
        <fullName evidence="6">Reticulon-like protein</fullName>
    </recommendedName>
</protein>
<evidence type="ECO:0000256" key="7">
    <source>
        <dbReference type="SAM" id="MobiDB-lite"/>
    </source>
</evidence>
<evidence type="ECO:0000313" key="10">
    <source>
        <dbReference type="Proteomes" id="UP000682892"/>
    </source>
</evidence>
<evidence type="ECO:0000256" key="3">
    <source>
        <dbReference type="ARBA" id="ARBA00022824"/>
    </source>
</evidence>
<dbReference type="GO" id="GO:0005789">
    <property type="term" value="C:endoplasmic reticulum membrane"/>
    <property type="evidence" value="ECO:0007669"/>
    <property type="project" value="UniProtKB-SubCell"/>
</dbReference>
<dbReference type="HOGENOM" id="CLU_628856_0_0_1"/>
<evidence type="ECO:0000256" key="2">
    <source>
        <dbReference type="ARBA" id="ARBA00022692"/>
    </source>
</evidence>
<keyword evidence="4 6" id="KW-1133">Transmembrane helix</keyword>
<feature type="transmembrane region" description="Helical" evidence="6">
    <location>
        <begin position="316"/>
        <end position="346"/>
    </location>
</feature>
<feature type="region of interest" description="Disordered" evidence="7">
    <location>
        <begin position="1"/>
        <end position="45"/>
    </location>
</feature>
<feature type="transmembrane region" description="Helical" evidence="6">
    <location>
        <begin position="420"/>
        <end position="448"/>
    </location>
</feature>
<dbReference type="CTD" id="33721"/>
<dbReference type="PROSITE" id="PS50845">
    <property type="entry name" value="RETICULON"/>
    <property type="match status" value="1"/>
</dbReference>
<feature type="region of interest" description="Disordered" evidence="7">
    <location>
        <begin position="245"/>
        <end position="272"/>
    </location>
</feature>
<dbReference type="InterPro" id="IPR046964">
    <property type="entry name" value="RTN1-4"/>
</dbReference>
<keyword evidence="3 6" id="KW-0256">Endoplasmic reticulum</keyword>
<feature type="region of interest" description="Disordered" evidence="7">
    <location>
        <begin position="107"/>
        <end position="182"/>
    </location>
</feature>
<evidence type="ECO:0000256" key="6">
    <source>
        <dbReference type="RuleBase" id="RU363132"/>
    </source>
</evidence>
<feature type="compositionally biased region" description="Polar residues" evidence="7">
    <location>
        <begin position="1"/>
        <end position="10"/>
    </location>
</feature>
<organism evidence="9 10">
    <name type="scientific">Aedes aegypti</name>
    <name type="common">Yellowfever mosquito</name>
    <name type="synonym">Culex aegypti</name>
    <dbReference type="NCBI Taxonomy" id="7159"/>
    <lineage>
        <taxon>Eukaryota</taxon>
        <taxon>Metazoa</taxon>
        <taxon>Ecdysozoa</taxon>
        <taxon>Arthropoda</taxon>
        <taxon>Hexapoda</taxon>
        <taxon>Insecta</taxon>
        <taxon>Pterygota</taxon>
        <taxon>Neoptera</taxon>
        <taxon>Endopterygota</taxon>
        <taxon>Diptera</taxon>
        <taxon>Nematocera</taxon>
        <taxon>Culicoidea</taxon>
        <taxon>Culicidae</taxon>
        <taxon>Culicinae</taxon>
        <taxon>Aedini</taxon>
        <taxon>Aedes</taxon>
        <taxon>Stegomyia</taxon>
    </lineage>
</organism>
<name>A0A1S4EWN0_AEDAE</name>
<dbReference type="FunFam" id="1.20.5.2480:FF:000001">
    <property type="entry name" value="Reticulon"/>
    <property type="match status" value="1"/>
</dbReference>
<keyword evidence="2 6" id="KW-0812">Transmembrane</keyword>
<feature type="compositionally biased region" description="Low complexity" evidence="7">
    <location>
        <begin position="206"/>
        <end position="219"/>
    </location>
</feature>
<dbReference type="AlphaFoldDB" id="A0A1S4EWN0"/>
<sequence>MDSFLGSSESGVPKNLGEMSKEQFGDLITDHSRFPSGEEKSDISQKFPSDVDLLGDSFTMPSTHTAPDNKVLEQEKENFDDFFMGVDKKANSEAAASSISNLIDVGEPDMFEPKKKSNNEPEKSLFTDSTPFGSGPDELVHVKDEIESDYMNPYAEVRPQAPVQSSQKVEEPPAVPAQSSIKDDLFEDFVSHTKADQFDDPLFADSSSSAAAPPAVVAPEPAPAPPVVTPASVAPIITAPAEPPKVKTPVEIPQEKPKAPPAVVPSSSGKTASNDQCIQAEKIFKQFGLDAWFKPEKLHPVVESLIYWRDVKKSGAVFGAGLTILIAMSLFSLISVFSYVSLLALFGTVSFRIYKNVLQAVQKTSEGHPFKEYLDTDLTLSQEKVQQLSTVAVAHVNALLTELRRLFLVEDLVDSIKFGVVLYCLTYVGAIFNGMTCVIIAFVALFTLPKVYENNKQSIDAYLELVRSKILEVSDKIKAAVPIGKKAETEKDK</sequence>
<evidence type="ECO:0000256" key="4">
    <source>
        <dbReference type="ARBA" id="ARBA00022989"/>
    </source>
</evidence>
<dbReference type="EMBL" id="CH477199">
    <property type="protein sequence ID" value="EAT48249.1"/>
    <property type="molecule type" value="Genomic_DNA"/>
</dbReference>
<dbReference type="KEGG" id="aag:5565892"/>
<dbReference type="PANTHER" id="PTHR45799">
    <property type="entry name" value="RETICULON-LIKE PROTEIN"/>
    <property type="match status" value="1"/>
</dbReference>
<evidence type="ECO:0000313" key="9">
    <source>
        <dbReference type="EMBL" id="EAT48249.1"/>
    </source>
</evidence>
<reference evidence="9" key="1">
    <citation type="submission" date="2005-10" db="EMBL/GenBank/DDBJ databases">
        <authorList>
            <person name="Loftus B.J."/>
            <person name="Nene V.M."/>
            <person name="Hannick L.I."/>
            <person name="Bidwell S."/>
            <person name="Haas B."/>
            <person name="Amedeo P."/>
            <person name="Orvis J."/>
            <person name="Wortman J.R."/>
            <person name="White O.R."/>
            <person name="Salzberg S."/>
            <person name="Shumway M."/>
            <person name="Koo H."/>
            <person name="Zhao Y."/>
            <person name="Holmes M."/>
            <person name="Miller J."/>
            <person name="Schatz M."/>
            <person name="Pop M."/>
            <person name="Pai G."/>
            <person name="Utterback T."/>
            <person name="Rogers Y.-H."/>
            <person name="Kravitz S."/>
            <person name="Fraser C.M."/>
        </authorList>
    </citation>
    <scope>NUCLEOTIDE SEQUENCE</scope>
    <source>
        <strain evidence="9">Liverpool</strain>
    </source>
</reference>
<dbReference type="Gene3D" id="1.20.5.2480">
    <property type="match status" value="1"/>
</dbReference>
<reference evidence="9" key="3">
    <citation type="submission" date="2012-09" db="EMBL/GenBank/DDBJ databases">
        <authorList>
            <consortium name="VectorBase"/>
        </authorList>
    </citation>
    <scope>NUCLEOTIDE SEQUENCE</scope>
    <source>
        <strain evidence="9">Liverpool</strain>
    </source>
</reference>
<feature type="region of interest" description="Disordered" evidence="7">
    <location>
        <begin position="200"/>
        <end position="223"/>
    </location>
</feature>
<accession>A0A1S4EWN0</accession>
<evidence type="ECO:0000259" key="8">
    <source>
        <dbReference type="PROSITE" id="PS50845"/>
    </source>
</evidence>